<evidence type="ECO:0000256" key="5">
    <source>
        <dbReference type="ARBA" id="ARBA00022729"/>
    </source>
</evidence>
<dbReference type="Gene3D" id="2.40.170.20">
    <property type="entry name" value="TonB-dependent receptor, beta-barrel domain"/>
    <property type="match status" value="1"/>
</dbReference>
<dbReference type="InterPro" id="IPR012910">
    <property type="entry name" value="Plug_dom"/>
</dbReference>
<evidence type="ECO:0000259" key="12">
    <source>
        <dbReference type="Pfam" id="PF00593"/>
    </source>
</evidence>
<keyword evidence="9 10" id="KW-0998">Cell outer membrane</keyword>
<evidence type="ECO:0000256" key="8">
    <source>
        <dbReference type="ARBA" id="ARBA00023170"/>
    </source>
</evidence>
<proteinExistence type="inferred from homology"/>
<evidence type="ECO:0000256" key="4">
    <source>
        <dbReference type="ARBA" id="ARBA00022692"/>
    </source>
</evidence>
<keyword evidence="8 14" id="KW-0675">Receptor</keyword>
<dbReference type="PANTHER" id="PTHR30069:SF29">
    <property type="entry name" value="HEMOGLOBIN AND HEMOGLOBIN-HAPTOGLOBIN-BINDING PROTEIN 1-RELATED"/>
    <property type="match status" value="1"/>
</dbReference>
<dbReference type="GO" id="GO:0015344">
    <property type="term" value="F:siderophore uptake transmembrane transporter activity"/>
    <property type="evidence" value="ECO:0007669"/>
    <property type="project" value="TreeGrafter"/>
</dbReference>
<evidence type="ECO:0000256" key="1">
    <source>
        <dbReference type="ARBA" id="ARBA00004571"/>
    </source>
</evidence>
<feature type="domain" description="TonB-dependent receptor plug" evidence="13">
    <location>
        <begin position="170"/>
        <end position="245"/>
    </location>
</feature>
<keyword evidence="5" id="KW-0732">Signal</keyword>
<reference evidence="14" key="1">
    <citation type="submission" date="2020-10" db="EMBL/GenBank/DDBJ databases">
        <authorList>
            <person name="Gilroy R."/>
        </authorList>
    </citation>
    <scope>NUCLEOTIDE SEQUENCE</scope>
    <source>
        <strain evidence="14">B2-22910</strain>
    </source>
</reference>
<evidence type="ECO:0000256" key="9">
    <source>
        <dbReference type="ARBA" id="ARBA00023237"/>
    </source>
</evidence>
<dbReference type="InterPro" id="IPR000531">
    <property type="entry name" value="Beta-barrel_TonB"/>
</dbReference>
<evidence type="ECO:0000256" key="3">
    <source>
        <dbReference type="ARBA" id="ARBA00022452"/>
    </source>
</evidence>
<dbReference type="InterPro" id="IPR037066">
    <property type="entry name" value="Plug_dom_sf"/>
</dbReference>
<gene>
    <name evidence="14" type="ORF">IAB82_00275</name>
</gene>
<comment type="similarity">
    <text evidence="10 11">Belongs to the TonB-dependent receptor family.</text>
</comment>
<dbReference type="GO" id="GO:0009279">
    <property type="term" value="C:cell outer membrane"/>
    <property type="evidence" value="ECO:0007669"/>
    <property type="project" value="UniProtKB-SubCell"/>
</dbReference>
<evidence type="ECO:0000259" key="13">
    <source>
        <dbReference type="Pfam" id="PF07715"/>
    </source>
</evidence>
<dbReference type="Pfam" id="PF07715">
    <property type="entry name" value="Plug"/>
    <property type="match status" value="1"/>
</dbReference>
<protein>
    <submittedName>
        <fullName evidence="14">TonB-dependent receptor</fullName>
    </submittedName>
</protein>
<evidence type="ECO:0000256" key="11">
    <source>
        <dbReference type="RuleBase" id="RU003357"/>
    </source>
</evidence>
<dbReference type="GO" id="GO:0044718">
    <property type="term" value="P:siderophore transmembrane transport"/>
    <property type="evidence" value="ECO:0007669"/>
    <property type="project" value="TreeGrafter"/>
</dbReference>
<reference evidence="14" key="2">
    <citation type="journal article" date="2021" name="PeerJ">
        <title>Extensive microbial diversity within the chicken gut microbiome revealed by metagenomics and culture.</title>
        <authorList>
            <person name="Gilroy R."/>
            <person name="Ravi A."/>
            <person name="Getino M."/>
            <person name="Pursley I."/>
            <person name="Horton D.L."/>
            <person name="Alikhan N.F."/>
            <person name="Baker D."/>
            <person name="Gharbi K."/>
            <person name="Hall N."/>
            <person name="Watson M."/>
            <person name="Adriaenssens E.M."/>
            <person name="Foster-Nyarko E."/>
            <person name="Jarju S."/>
            <person name="Secka A."/>
            <person name="Antonio M."/>
            <person name="Oren A."/>
            <person name="Chaudhuri R.R."/>
            <person name="La Ragione R."/>
            <person name="Hildebrand F."/>
            <person name="Pallen M.J."/>
        </authorList>
    </citation>
    <scope>NUCLEOTIDE SEQUENCE</scope>
    <source>
        <strain evidence="14">B2-22910</strain>
    </source>
</reference>
<name>A0A9D9IEP1_9BACT</name>
<feature type="domain" description="TonB-dependent receptor-like beta-barrel" evidence="12">
    <location>
        <begin position="337"/>
        <end position="768"/>
    </location>
</feature>
<keyword evidence="3 10" id="KW-1134">Transmembrane beta strand</keyword>
<evidence type="ECO:0000313" key="14">
    <source>
        <dbReference type="EMBL" id="MBO8470216.1"/>
    </source>
</evidence>
<keyword evidence="2 10" id="KW-0813">Transport</keyword>
<dbReference type="AlphaFoldDB" id="A0A9D9IEP1"/>
<dbReference type="InterPro" id="IPR039426">
    <property type="entry name" value="TonB-dep_rcpt-like"/>
</dbReference>
<evidence type="ECO:0000256" key="2">
    <source>
        <dbReference type="ARBA" id="ARBA00022448"/>
    </source>
</evidence>
<evidence type="ECO:0000256" key="6">
    <source>
        <dbReference type="ARBA" id="ARBA00023077"/>
    </source>
</evidence>
<comment type="subcellular location">
    <subcellularLocation>
        <location evidence="1 10">Cell outer membrane</location>
        <topology evidence="1 10">Multi-pass membrane protein</topology>
    </subcellularLocation>
</comment>
<accession>A0A9D9IEP1</accession>
<comment type="caution">
    <text evidence="14">The sequence shown here is derived from an EMBL/GenBank/DDBJ whole genome shotgun (WGS) entry which is preliminary data.</text>
</comment>
<dbReference type="SUPFAM" id="SSF56935">
    <property type="entry name" value="Porins"/>
    <property type="match status" value="1"/>
</dbReference>
<organism evidence="14 15">
    <name type="scientific">Candidatus Cryptobacteroides faecavium</name>
    <dbReference type="NCBI Taxonomy" id="2840762"/>
    <lineage>
        <taxon>Bacteria</taxon>
        <taxon>Pseudomonadati</taxon>
        <taxon>Bacteroidota</taxon>
        <taxon>Bacteroidia</taxon>
        <taxon>Bacteroidales</taxon>
        <taxon>Candidatus Cryptobacteroides</taxon>
    </lineage>
</organism>
<dbReference type="Gene3D" id="2.170.130.10">
    <property type="entry name" value="TonB-dependent receptor, plug domain"/>
    <property type="match status" value="1"/>
</dbReference>
<keyword evidence="4 10" id="KW-0812">Transmembrane</keyword>
<sequence length="826" mass="93730">MDGRKIITAGLIPVLAVMCGMLCGASHIESPLPQPRAVTLRDKVMQVRESYGVKFVYDSTIDLDLPYTGGPAGEGEGLEEALDRIFGGSGIEWRRRRGHIVLVHGEPQELRDSIGTVGPGNQAVERRDTITESRISTDRYRREVNRTQTGLEHIDGRKFNSGFAFLSSPDVIKALQNLPGVASGTELLSGLYVHGGTGSDNLFLLDGVPLYNVSHLAGLFSSFNTDVVESLDFYKSGFPARYGGRLSSVVDVKTRDGDFEDYHGVFSIGLIDSRLQYEGPIVKGKTSFNVAMRRSWMDLVMIPGCKILNNSFKGSRKVDLRYSFQDVNARLTHLFSEDSRLSMNFYYGHDGLKFKDMQDSDEQEQGEPVLYNTTFARLRWGNLSASLDWRHRIGHSADVRVTAYYTRSPGSTLASAENWNSISNEEGGGNAYVVTGSSEDNLSMVHDLGLNAGFDHPLTDVHHFRYGASYQYHRYSPQRRYENYAGNGTERFYTDYDAVDRLYHGHEASLYFEDEMTFSGRFSANAGLRYTIFGVPGKVYHSVEPRAAVKYSIGRSVSLKASYTEMSQFNHSISSIYLDLPTGLMMPSTAKVKPMHSRQVAAGVYTDLPHHLHLNVEGFWKTMDNILEYDGLGVFFPPLDRWESSFATGKGRAFGAELDFGYRTPATEINLYYTLSWNQRRFDRFYADWYRDRNDNRHKITVTATHRLSEKIDLYMAWHYHSGNRITVPDQAMPDDRWPWPDTVIYYYTEPNNAKIPDYHRLDFGINIHKKTRRGNESVWNVSFYNAYCRMNAMWARVNLDDDNRISGYATAAFPLIPSFSYTLKF</sequence>
<dbReference type="PANTHER" id="PTHR30069">
    <property type="entry name" value="TONB-DEPENDENT OUTER MEMBRANE RECEPTOR"/>
    <property type="match status" value="1"/>
</dbReference>
<dbReference type="Pfam" id="PF00593">
    <property type="entry name" value="TonB_dep_Rec_b-barrel"/>
    <property type="match status" value="1"/>
</dbReference>
<keyword evidence="7 10" id="KW-0472">Membrane</keyword>
<evidence type="ECO:0000313" key="15">
    <source>
        <dbReference type="Proteomes" id="UP000823603"/>
    </source>
</evidence>
<evidence type="ECO:0000256" key="7">
    <source>
        <dbReference type="ARBA" id="ARBA00023136"/>
    </source>
</evidence>
<evidence type="ECO:0000256" key="10">
    <source>
        <dbReference type="PROSITE-ProRule" id="PRU01360"/>
    </source>
</evidence>
<dbReference type="EMBL" id="JADIMB010000001">
    <property type="protein sequence ID" value="MBO8470216.1"/>
    <property type="molecule type" value="Genomic_DNA"/>
</dbReference>
<dbReference type="Proteomes" id="UP000823603">
    <property type="component" value="Unassembled WGS sequence"/>
</dbReference>
<dbReference type="InterPro" id="IPR036942">
    <property type="entry name" value="Beta-barrel_TonB_sf"/>
</dbReference>
<dbReference type="PROSITE" id="PS52016">
    <property type="entry name" value="TONB_DEPENDENT_REC_3"/>
    <property type="match status" value="1"/>
</dbReference>
<keyword evidence="6 11" id="KW-0798">TonB box</keyword>